<accession>A0ABW3HAK3</accession>
<dbReference type="EMBL" id="JBHTJG010000003">
    <property type="protein sequence ID" value="MFD0946329.1"/>
    <property type="molecule type" value="Genomic_DNA"/>
</dbReference>
<gene>
    <name evidence="1" type="ORF">ACFQ1E_08275</name>
</gene>
<dbReference type="RefSeq" id="WP_264943700.1">
    <property type="nucleotide sequence ID" value="NZ_JAPDRA010000003.1"/>
</dbReference>
<evidence type="ECO:0000313" key="2">
    <source>
        <dbReference type="Proteomes" id="UP001596977"/>
    </source>
</evidence>
<organism evidence="1 2">
    <name type="scientific">Sphingomonas canadensis</name>
    <dbReference type="NCBI Taxonomy" id="1219257"/>
    <lineage>
        <taxon>Bacteria</taxon>
        <taxon>Pseudomonadati</taxon>
        <taxon>Pseudomonadota</taxon>
        <taxon>Alphaproteobacteria</taxon>
        <taxon>Sphingomonadales</taxon>
        <taxon>Sphingomonadaceae</taxon>
        <taxon>Sphingomonas</taxon>
    </lineage>
</organism>
<dbReference type="Pfam" id="PF12276">
    <property type="entry name" value="DUF3617"/>
    <property type="match status" value="1"/>
</dbReference>
<sequence length="148" mass="15648">MEFDGQAMLMVFRRSWRPAAAGAILLAIGGFALAHAQSGGSTPRALAGLEKGQWELKPVEGGPARKLCLTNPNALIQLEHAQAQCSQVVMDNTATSVTVRYTCPGHGHGRTTVSVETPRLANIETQGVVDGMPFADQFEGRRTGACTG</sequence>
<dbReference type="InterPro" id="IPR022061">
    <property type="entry name" value="DUF3617"/>
</dbReference>
<protein>
    <submittedName>
        <fullName evidence="1">DUF3617 domain-containing protein</fullName>
    </submittedName>
</protein>
<proteinExistence type="predicted"/>
<dbReference type="Proteomes" id="UP001596977">
    <property type="component" value="Unassembled WGS sequence"/>
</dbReference>
<evidence type="ECO:0000313" key="1">
    <source>
        <dbReference type="EMBL" id="MFD0946329.1"/>
    </source>
</evidence>
<reference evidence="2" key="1">
    <citation type="journal article" date="2019" name="Int. J. Syst. Evol. Microbiol.">
        <title>The Global Catalogue of Microorganisms (GCM) 10K type strain sequencing project: providing services to taxonomists for standard genome sequencing and annotation.</title>
        <authorList>
            <consortium name="The Broad Institute Genomics Platform"/>
            <consortium name="The Broad Institute Genome Sequencing Center for Infectious Disease"/>
            <person name="Wu L."/>
            <person name="Ma J."/>
        </authorList>
    </citation>
    <scope>NUCLEOTIDE SEQUENCE [LARGE SCALE GENOMIC DNA]</scope>
    <source>
        <strain evidence="2">CCUG 62982</strain>
    </source>
</reference>
<comment type="caution">
    <text evidence="1">The sequence shown here is derived from an EMBL/GenBank/DDBJ whole genome shotgun (WGS) entry which is preliminary data.</text>
</comment>
<keyword evidence="2" id="KW-1185">Reference proteome</keyword>
<name>A0ABW3HAK3_9SPHN</name>